<accession>A0A2J6PQZ2</accession>
<name>A0A2J6PQZ2_9HELO</name>
<dbReference type="PANTHER" id="PTHR48079:SF6">
    <property type="entry name" value="NAD(P)-BINDING DOMAIN-CONTAINING PROTEIN-RELATED"/>
    <property type="match status" value="1"/>
</dbReference>
<dbReference type="SUPFAM" id="SSF51735">
    <property type="entry name" value="NAD(P)-binding Rossmann-fold domains"/>
    <property type="match status" value="1"/>
</dbReference>
<reference evidence="2 3" key="1">
    <citation type="submission" date="2016-05" db="EMBL/GenBank/DDBJ databases">
        <title>A degradative enzymes factory behind the ericoid mycorrhizal symbiosis.</title>
        <authorList>
            <consortium name="DOE Joint Genome Institute"/>
            <person name="Martino E."/>
            <person name="Morin E."/>
            <person name="Grelet G."/>
            <person name="Kuo A."/>
            <person name="Kohler A."/>
            <person name="Daghino S."/>
            <person name="Barry K."/>
            <person name="Choi C."/>
            <person name="Cichocki N."/>
            <person name="Clum A."/>
            <person name="Copeland A."/>
            <person name="Hainaut M."/>
            <person name="Haridas S."/>
            <person name="Labutti K."/>
            <person name="Lindquist E."/>
            <person name="Lipzen A."/>
            <person name="Khouja H.-R."/>
            <person name="Murat C."/>
            <person name="Ohm R."/>
            <person name="Olson A."/>
            <person name="Spatafora J."/>
            <person name="Veneault-Fourrey C."/>
            <person name="Henrissat B."/>
            <person name="Grigoriev I."/>
            <person name="Martin F."/>
            <person name="Perotto S."/>
        </authorList>
    </citation>
    <scope>NUCLEOTIDE SEQUENCE [LARGE SCALE GENOMIC DNA]</scope>
    <source>
        <strain evidence="2 3">UAMH 7357</strain>
    </source>
</reference>
<evidence type="ECO:0000259" key="1">
    <source>
        <dbReference type="Pfam" id="PF01370"/>
    </source>
</evidence>
<dbReference type="Gene3D" id="3.40.50.720">
    <property type="entry name" value="NAD(P)-binding Rossmann-like Domain"/>
    <property type="match status" value="1"/>
</dbReference>
<dbReference type="GO" id="GO:0005737">
    <property type="term" value="C:cytoplasm"/>
    <property type="evidence" value="ECO:0007669"/>
    <property type="project" value="TreeGrafter"/>
</dbReference>
<gene>
    <name evidence="2" type="ORF">NA56DRAFT_649327</name>
</gene>
<dbReference type="OrthoDB" id="2130169at2759"/>
<protein>
    <submittedName>
        <fullName evidence="2">NAD(P)-binding protein</fullName>
    </submittedName>
</protein>
<organism evidence="2 3">
    <name type="scientific">Hyaloscypha hepaticicola</name>
    <dbReference type="NCBI Taxonomy" id="2082293"/>
    <lineage>
        <taxon>Eukaryota</taxon>
        <taxon>Fungi</taxon>
        <taxon>Dikarya</taxon>
        <taxon>Ascomycota</taxon>
        <taxon>Pezizomycotina</taxon>
        <taxon>Leotiomycetes</taxon>
        <taxon>Helotiales</taxon>
        <taxon>Hyaloscyphaceae</taxon>
        <taxon>Hyaloscypha</taxon>
    </lineage>
</organism>
<dbReference type="STRING" id="1745343.A0A2J6PQZ2"/>
<evidence type="ECO:0000313" key="2">
    <source>
        <dbReference type="EMBL" id="PMD16454.1"/>
    </source>
</evidence>
<dbReference type="AlphaFoldDB" id="A0A2J6PQZ2"/>
<sequence>MAPKIFITGTTGYIGGDALYALENAYPEYEYSALVRNSDKGAPIAAAYPRIRLVYGTLDDSKVIEEESARADIVLHTADSSDHEGAATAIAKGLAAGHTKEKPGFWIHISGTGILTWKDSETKTYGEPPSQPPYDDLENVSGLTGLPDTAFHRNVDKLVLQSASDAVKTAIVCPPTIYGTGRGPVNKRSRQVYNLARITLELGKAPQLGRGLTEWDNVHVHDLSDLLVFLVEAAVANKPELDAKIWGKEGYFLAENGHHVWGEVSKQVGDYAYEKGYIKEKGVNAMSPDEASKLAGFEALSWGLNSKGYAKRARKYLGWKPKGASLKEEIPSIVDGEAERLGLKLGHAQKVASGQQ</sequence>
<dbReference type="Pfam" id="PF01370">
    <property type="entry name" value="Epimerase"/>
    <property type="match status" value="1"/>
</dbReference>
<evidence type="ECO:0000313" key="3">
    <source>
        <dbReference type="Proteomes" id="UP000235672"/>
    </source>
</evidence>
<dbReference type="GO" id="GO:0004029">
    <property type="term" value="F:aldehyde dehydrogenase (NAD+) activity"/>
    <property type="evidence" value="ECO:0007669"/>
    <property type="project" value="TreeGrafter"/>
</dbReference>
<dbReference type="InterPro" id="IPR036291">
    <property type="entry name" value="NAD(P)-bd_dom_sf"/>
</dbReference>
<dbReference type="EMBL" id="KZ613505">
    <property type="protein sequence ID" value="PMD16454.1"/>
    <property type="molecule type" value="Genomic_DNA"/>
</dbReference>
<keyword evidence="3" id="KW-1185">Reference proteome</keyword>
<dbReference type="InterPro" id="IPR001509">
    <property type="entry name" value="Epimerase_deHydtase"/>
</dbReference>
<feature type="domain" description="NAD-dependent epimerase/dehydratase" evidence="1">
    <location>
        <begin position="5"/>
        <end position="83"/>
    </location>
</feature>
<proteinExistence type="predicted"/>
<dbReference type="Proteomes" id="UP000235672">
    <property type="component" value="Unassembled WGS sequence"/>
</dbReference>
<dbReference type="InterPro" id="IPR051783">
    <property type="entry name" value="NAD(P)-dependent_oxidoreduct"/>
</dbReference>
<dbReference type="PANTHER" id="PTHR48079">
    <property type="entry name" value="PROTEIN YEEZ"/>
    <property type="match status" value="1"/>
</dbReference>